<evidence type="ECO:0000313" key="3">
    <source>
        <dbReference type="Proteomes" id="UP001213799"/>
    </source>
</evidence>
<organism evidence="2 3">
    <name type="scientific">Penicillium hordei</name>
    <dbReference type="NCBI Taxonomy" id="40994"/>
    <lineage>
        <taxon>Eukaryota</taxon>
        <taxon>Fungi</taxon>
        <taxon>Dikarya</taxon>
        <taxon>Ascomycota</taxon>
        <taxon>Pezizomycotina</taxon>
        <taxon>Eurotiomycetes</taxon>
        <taxon>Eurotiomycetidae</taxon>
        <taxon>Eurotiales</taxon>
        <taxon>Aspergillaceae</taxon>
        <taxon>Penicillium</taxon>
    </lineage>
</organism>
<dbReference type="RefSeq" id="XP_056751258.1">
    <property type="nucleotide sequence ID" value="XM_056899182.1"/>
</dbReference>
<keyword evidence="3" id="KW-1185">Reference proteome</keyword>
<dbReference type="PANTHER" id="PTHR47784:SF5">
    <property type="entry name" value="STEROL UPTAKE CONTROL PROTEIN 2"/>
    <property type="match status" value="1"/>
</dbReference>
<dbReference type="InterPro" id="IPR022698">
    <property type="entry name" value="OrsD"/>
</dbReference>
<comment type="caution">
    <text evidence="2">The sequence shown here is derived from an EMBL/GenBank/DDBJ whole genome shotgun (WGS) entry which is preliminary data.</text>
</comment>
<dbReference type="Proteomes" id="UP001213799">
    <property type="component" value="Unassembled WGS sequence"/>
</dbReference>
<reference evidence="2" key="2">
    <citation type="submission" date="2023-01" db="EMBL/GenBank/DDBJ databases">
        <authorList>
            <person name="Petersen C."/>
        </authorList>
    </citation>
    <scope>NUCLEOTIDE SEQUENCE</scope>
    <source>
        <strain evidence="2">IBT 12815</strain>
    </source>
</reference>
<gene>
    <name evidence="2" type="ORF">N7537_008127</name>
</gene>
<protein>
    <submittedName>
        <fullName evidence="2">Transcriptional regulator family: Fungal Specific TF</fullName>
    </submittedName>
</protein>
<name>A0AAD6DZS8_9EURO</name>
<dbReference type="InterPro" id="IPR021858">
    <property type="entry name" value="Fun_TF"/>
</dbReference>
<proteinExistence type="predicted"/>
<evidence type="ECO:0000259" key="1">
    <source>
        <dbReference type="SMART" id="SM00355"/>
    </source>
</evidence>
<reference evidence="2" key="1">
    <citation type="journal article" date="2023" name="IMA Fungus">
        <title>Comparative genomic study of the Penicillium genus elucidates a diverse pangenome and 15 lateral gene transfer events.</title>
        <authorList>
            <person name="Petersen C."/>
            <person name="Sorensen T."/>
            <person name="Nielsen M.R."/>
            <person name="Sondergaard T.E."/>
            <person name="Sorensen J.L."/>
            <person name="Fitzpatrick D.A."/>
            <person name="Frisvad J.C."/>
            <person name="Nielsen K.L."/>
        </authorList>
    </citation>
    <scope>NUCLEOTIDE SEQUENCE</scope>
    <source>
        <strain evidence="2">IBT 12815</strain>
    </source>
</reference>
<dbReference type="GO" id="GO:0001228">
    <property type="term" value="F:DNA-binding transcription activator activity, RNA polymerase II-specific"/>
    <property type="evidence" value="ECO:0007669"/>
    <property type="project" value="TreeGrafter"/>
</dbReference>
<evidence type="ECO:0000313" key="2">
    <source>
        <dbReference type="EMBL" id="KAJ5598043.1"/>
    </source>
</evidence>
<dbReference type="EMBL" id="JAQJAE010000004">
    <property type="protein sequence ID" value="KAJ5598043.1"/>
    <property type="molecule type" value="Genomic_DNA"/>
</dbReference>
<dbReference type="InterPro" id="IPR013087">
    <property type="entry name" value="Znf_C2H2_type"/>
</dbReference>
<feature type="domain" description="C2H2-type" evidence="1">
    <location>
        <begin position="91"/>
        <end position="116"/>
    </location>
</feature>
<dbReference type="InterPro" id="IPR053157">
    <property type="entry name" value="Sterol_Uptake_Regulator"/>
</dbReference>
<dbReference type="Pfam" id="PF11951">
    <property type="entry name" value="Fungal_trans_2"/>
    <property type="match status" value="1"/>
</dbReference>
<dbReference type="GeneID" id="81589424"/>
<accession>A0AAD6DZS8</accession>
<dbReference type="AlphaFoldDB" id="A0AAD6DZS8"/>
<dbReference type="PANTHER" id="PTHR47784">
    <property type="entry name" value="STEROL UPTAKE CONTROL PROTEIN 2"/>
    <property type="match status" value="1"/>
</dbReference>
<dbReference type="Pfam" id="PF12013">
    <property type="entry name" value="OrsD"/>
    <property type="match status" value="1"/>
</dbReference>
<dbReference type="SMART" id="SM00355">
    <property type="entry name" value="ZnF_C2H2"/>
    <property type="match status" value="2"/>
</dbReference>
<sequence>MISEFIPETVVPVQLLRYIPVHRVLICLHCRYAIQPGAIVRHLKEIHHLKRLRRRAFVEYASQFELADIGSIILPDETQFPVDSLPILDGLACRFEGCGHLCATIQRMKAHWSSVHHLSPRNGGNWCSVPLQTFFRGNALRYFTNPALLASLTDSSEEPMSASEVSSITTVTTPNSGEGQGLSSLVAYENNISLSVEDMHLFDHYLNHTYKTISCGPETDGLFRIIVPQIAARFPFLLHGMLACSALHLASSNPPNQRSYTLQAIQHQDRALPAFHLATMHVDSNNCQAILAYAFFLVVYGLSSESEDETLFLSNNEQRSSSLNWISLLRNGCSMLCDVWSELKQGPLAPFAALWRDDIGVTADPNDPLLVSLLSAISESSEAVPSVQRYSDSDVYIYRDAASKLAEAFEFTRRFGASLSVWDALNSWLTQVLPEYFDLLDQNHSGALLLLAHYAILLKPLQAEWFLNGWVTKLMDGIGRRLEGNCSLQIWKLFLIARREFVS</sequence>
<feature type="domain" description="C2H2-type" evidence="1">
    <location>
        <begin position="25"/>
        <end position="47"/>
    </location>
</feature>